<dbReference type="SMART" id="SM00028">
    <property type="entry name" value="TPR"/>
    <property type="match status" value="2"/>
</dbReference>
<dbReference type="Pfam" id="PF14737">
    <property type="entry name" value="DUF4470"/>
    <property type="match status" value="1"/>
</dbReference>
<reference evidence="3 4" key="1">
    <citation type="submission" date="2024-02" db="EMBL/GenBank/DDBJ databases">
        <title>First draft genome assembly of two strains of Seiridium cardinale.</title>
        <authorList>
            <person name="Emiliani G."/>
            <person name="Scali E."/>
        </authorList>
    </citation>
    <scope>NUCLEOTIDE SEQUENCE [LARGE SCALE GENOMIC DNA]</scope>
    <source>
        <strain evidence="3 4">BM-138-000479</strain>
    </source>
</reference>
<keyword evidence="4" id="KW-1185">Reference proteome</keyword>
<keyword evidence="1" id="KW-0802">TPR repeat</keyword>
<dbReference type="Gene3D" id="1.25.40.10">
    <property type="entry name" value="Tetratricopeptide repeat domain"/>
    <property type="match status" value="1"/>
</dbReference>
<organism evidence="3 4">
    <name type="scientific">Seiridium cardinale</name>
    <dbReference type="NCBI Taxonomy" id="138064"/>
    <lineage>
        <taxon>Eukaryota</taxon>
        <taxon>Fungi</taxon>
        <taxon>Dikarya</taxon>
        <taxon>Ascomycota</taxon>
        <taxon>Pezizomycotina</taxon>
        <taxon>Sordariomycetes</taxon>
        <taxon>Xylariomycetidae</taxon>
        <taxon>Amphisphaeriales</taxon>
        <taxon>Sporocadaceae</taxon>
        <taxon>Seiridium</taxon>
    </lineage>
</organism>
<protein>
    <submittedName>
        <fullName evidence="3">DUF4470 domain-containing protein</fullName>
    </submittedName>
</protein>
<gene>
    <name evidence="3" type="ORF">SCAR479_13331</name>
</gene>
<dbReference type="InterPro" id="IPR027974">
    <property type="entry name" value="DUF4470"/>
</dbReference>
<proteinExistence type="predicted"/>
<dbReference type="PROSITE" id="PS50005">
    <property type="entry name" value="TPR"/>
    <property type="match status" value="1"/>
</dbReference>
<dbReference type="InterPro" id="IPR011990">
    <property type="entry name" value="TPR-like_helical_dom_sf"/>
</dbReference>
<feature type="repeat" description="TPR" evidence="1">
    <location>
        <begin position="10"/>
        <end position="43"/>
    </location>
</feature>
<name>A0ABR2X8Q5_9PEZI</name>
<evidence type="ECO:0000256" key="1">
    <source>
        <dbReference type="PROSITE-ProRule" id="PRU00339"/>
    </source>
</evidence>
<evidence type="ECO:0000313" key="3">
    <source>
        <dbReference type="EMBL" id="KAK9770006.1"/>
    </source>
</evidence>
<dbReference type="SUPFAM" id="SSF48452">
    <property type="entry name" value="TPR-like"/>
    <property type="match status" value="1"/>
</dbReference>
<evidence type="ECO:0000313" key="4">
    <source>
        <dbReference type="Proteomes" id="UP001465668"/>
    </source>
</evidence>
<comment type="caution">
    <text evidence="3">The sequence shown here is derived from an EMBL/GenBank/DDBJ whole genome shotgun (WGS) entry which is preliminary data.</text>
</comment>
<evidence type="ECO:0000259" key="2">
    <source>
        <dbReference type="Pfam" id="PF14737"/>
    </source>
</evidence>
<dbReference type="EMBL" id="JARVKM010000104">
    <property type="protein sequence ID" value="KAK9770006.1"/>
    <property type="molecule type" value="Genomic_DNA"/>
</dbReference>
<sequence length="887" mass="100113">MEQADASTAASTARDRGNALYRAGKLTAAETAYTEAARLAPKDPRPLSNVSAVKFEMGNYIGAAIFGEKALKILQNDPDPTLEQKIRARLANSYLYARKPAQAKTAVSEITAENDRDNLSSQCLPWRLQTENNPTLKSFGLQSWKSCQDSNLHCKDSTSNCSWRFLQALGIYGAHTDPRCRQNEPEYFSVGHDGADTLLDDRMADAAQDSYSFLLAGVGDGRNVFATLAFISLMGLSKPLLLSKKFHFTLLDIKPAVFARDLLMFRLLLDAAKESNEKSSETLVILSYLFAAQVMPDWSYARLQTAIKDLISELEDPKADIMARFYVEPTNRAQICHHLRNWQKPPQQWYGTSAFIQLTQSQGLSRRMKSIREYGMEDEGHDQAPPGCETGSPDVLGYEDLGVMLPHVHLLERYEGRLLELFKRYCKKRTLANKQKLNQYLEDQWKPNMTLIDFDYEEKRQGKHMPLLDFTPHGTVSDLFAHIPHLVAGEGVRGVLPHLEGFFRLISGQLTRIWDQTTFEIVVDDMVNYLGAKYGLLHRGDYIGSLRPTTFPDRFDRIDMSNIPDYVGGPLTTFIHGIPTLRSEKTSTMSSYVLRNTRLWTTHNQCLTEYLLLADRSYIANTFSATLTQASTTLEQALDGTLIGGQGAIMSQAMSWMRTSSKPLEWSKLMPRRDLERWLHAHFLKVCLPFPYTTVFEDLYPSTVLSVRPFITEFRTLLSIWQRLLPFGLLQQKATKDQLPSLDAVRQFEIKFEVAEGFYDSTSAEITSPHSILVLWNRTVNGEVPVGKSLRATLLDDESVKSRSFLKSMNCAKGRSESECTVHIISSVSWNREASTVSFWFPSEIVNSMTTGHDDWSAYIWSTGSWESILGPVPVSEDSIVGGDVWC</sequence>
<accession>A0ABR2X8Q5</accession>
<feature type="domain" description="DUF4470" evidence="2">
    <location>
        <begin position="191"/>
        <end position="283"/>
    </location>
</feature>
<dbReference type="Proteomes" id="UP001465668">
    <property type="component" value="Unassembled WGS sequence"/>
</dbReference>
<dbReference type="InterPro" id="IPR019734">
    <property type="entry name" value="TPR_rpt"/>
</dbReference>